<dbReference type="InterPro" id="IPR051356">
    <property type="entry name" value="SOX/SOX-like_TF"/>
</dbReference>
<feature type="compositionally biased region" description="Basic and acidic residues" evidence="6">
    <location>
        <begin position="23"/>
        <end position="36"/>
    </location>
</feature>
<dbReference type="InterPro" id="IPR009071">
    <property type="entry name" value="HMG_box_dom"/>
</dbReference>
<dbReference type="InterPro" id="IPR036910">
    <property type="entry name" value="HMG_box_dom_sf"/>
</dbReference>
<dbReference type="SUPFAM" id="SSF47095">
    <property type="entry name" value="HMG-box"/>
    <property type="match status" value="1"/>
</dbReference>
<proteinExistence type="predicted"/>
<sequence>MQKALIIKNLASHRAQEVYATPKNEEGNNEHPKRDEEEVPLNLSKPKSEEKNDPQTRKTYLGHNNLSSKSPPLGHNVNPTHPISSPSYVSPLVSHQTTSASTVHNLTSVDSINVPKSIPVPNPLVSGKSLVANGLNPWSCGPMLPNAFGVYGSLSFPHFRGPQAGAVPGEPPVPLTSSDKPFPFGSYLTNMEPAAVHPSANSLAYHQQVKKETDSLNDSDKKEDTVQHFFLAHQSDKLLGAKIIRQAKKDSEGRPHIKRPMNAFMVWARDERRKILKACPDMHNSNISKILGARWKAMTNAEKQRYYEEQSRLSKLHMEKYPDYRYRPRPKRTCIVDGKKLKISEYKTLMRQKREEMRNIW</sequence>
<name>A0A3S3R297_9ACAR</name>
<dbReference type="Pfam" id="PF00505">
    <property type="entry name" value="HMG_box"/>
    <property type="match status" value="1"/>
</dbReference>
<dbReference type="STRING" id="1965070.A0A3S3R297"/>
<dbReference type="PROSITE" id="PS50118">
    <property type="entry name" value="HMG_BOX_2"/>
    <property type="match status" value="1"/>
</dbReference>
<reference evidence="8 9" key="1">
    <citation type="journal article" date="2018" name="Gigascience">
        <title>Genomes of trombidid mites reveal novel predicted allergens and laterally-transferred genes associated with secondary metabolism.</title>
        <authorList>
            <person name="Dong X."/>
            <person name="Chaisiri K."/>
            <person name="Xia D."/>
            <person name="Armstrong S.D."/>
            <person name="Fang Y."/>
            <person name="Donnelly M.J."/>
            <person name="Kadowaki T."/>
            <person name="McGarry J.W."/>
            <person name="Darby A.C."/>
            <person name="Makepeace B.L."/>
        </authorList>
    </citation>
    <scope>NUCLEOTIDE SEQUENCE [LARGE SCALE GENOMIC DNA]</scope>
    <source>
        <strain evidence="8">UoL-WK</strain>
    </source>
</reference>
<dbReference type="PANTHER" id="PTHR45789">
    <property type="entry name" value="FI18025P1"/>
    <property type="match status" value="1"/>
</dbReference>
<dbReference type="GO" id="GO:0000978">
    <property type="term" value="F:RNA polymerase II cis-regulatory region sequence-specific DNA binding"/>
    <property type="evidence" value="ECO:0007669"/>
    <property type="project" value="TreeGrafter"/>
</dbReference>
<feature type="DNA-binding region" description="HMG box" evidence="5">
    <location>
        <begin position="257"/>
        <end position="325"/>
    </location>
</feature>
<dbReference type="SMART" id="SM00398">
    <property type="entry name" value="HMG"/>
    <property type="match status" value="1"/>
</dbReference>
<evidence type="ECO:0000256" key="1">
    <source>
        <dbReference type="ARBA" id="ARBA00023015"/>
    </source>
</evidence>
<dbReference type="Proteomes" id="UP000285301">
    <property type="component" value="Unassembled WGS sequence"/>
</dbReference>
<comment type="caution">
    <text evidence="8">The sequence shown here is derived from an EMBL/GenBank/DDBJ whole genome shotgun (WGS) entry which is preliminary data.</text>
</comment>
<feature type="compositionally biased region" description="Polar residues" evidence="6">
    <location>
        <begin position="77"/>
        <end position="91"/>
    </location>
</feature>
<protein>
    <submittedName>
        <fullName evidence="8">Transcription factor Sox-5-like protein</fullName>
    </submittedName>
</protein>
<evidence type="ECO:0000313" key="8">
    <source>
        <dbReference type="EMBL" id="RWS17362.1"/>
    </source>
</evidence>
<dbReference type="Gene3D" id="1.10.30.10">
    <property type="entry name" value="High mobility group box domain"/>
    <property type="match status" value="1"/>
</dbReference>
<dbReference type="OrthoDB" id="6247875at2759"/>
<keyword evidence="2 5" id="KW-0238">DNA-binding</keyword>
<dbReference type="GO" id="GO:0000981">
    <property type="term" value="F:DNA-binding transcription factor activity, RNA polymerase II-specific"/>
    <property type="evidence" value="ECO:0007669"/>
    <property type="project" value="TreeGrafter"/>
</dbReference>
<feature type="compositionally biased region" description="Basic and acidic residues" evidence="6">
    <location>
        <begin position="46"/>
        <end position="56"/>
    </location>
</feature>
<evidence type="ECO:0000259" key="7">
    <source>
        <dbReference type="PROSITE" id="PS50118"/>
    </source>
</evidence>
<dbReference type="EMBL" id="NCKU01000088">
    <property type="protein sequence ID" value="RWS17362.1"/>
    <property type="molecule type" value="Genomic_DNA"/>
</dbReference>
<keyword evidence="3" id="KW-0804">Transcription</keyword>
<keyword evidence="4 5" id="KW-0539">Nucleus</keyword>
<organism evidence="8 9">
    <name type="scientific">Dinothrombium tinctorium</name>
    <dbReference type="NCBI Taxonomy" id="1965070"/>
    <lineage>
        <taxon>Eukaryota</taxon>
        <taxon>Metazoa</taxon>
        <taxon>Ecdysozoa</taxon>
        <taxon>Arthropoda</taxon>
        <taxon>Chelicerata</taxon>
        <taxon>Arachnida</taxon>
        <taxon>Acari</taxon>
        <taxon>Acariformes</taxon>
        <taxon>Trombidiformes</taxon>
        <taxon>Prostigmata</taxon>
        <taxon>Anystina</taxon>
        <taxon>Parasitengona</taxon>
        <taxon>Trombidioidea</taxon>
        <taxon>Trombidiidae</taxon>
        <taxon>Dinothrombium</taxon>
    </lineage>
</organism>
<dbReference type="GO" id="GO:0045165">
    <property type="term" value="P:cell fate commitment"/>
    <property type="evidence" value="ECO:0007669"/>
    <property type="project" value="TreeGrafter"/>
</dbReference>
<dbReference type="FunFam" id="1.10.30.10:FF:000003">
    <property type="entry name" value="Putative transcription factor SOX-6"/>
    <property type="match status" value="1"/>
</dbReference>
<evidence type="ECO:0000256" key="4">
    <source>
        <dbReference type="ARBA" id="ARBA00023242"/>
    </source>
</evidence>
<evidence type="ECO:0000256" key="2">
    <source>
        <dbReference type="ARBA" id="ARBA00023125"/>
    </source>
</evidence>
<accession>A0A3S3R297</accession>
<gene>
    <name evidence="8" type="ORF">B4U79_02209</name>
</gene>
<feature type="domain" description="HMG box" evidence="7">
    <location>
        <begin position="257"/>
        <end position="325"/>
    </location>
</feature>
<evidence type="ECO:0000256" key="3">
    <source>
        <dbReference type="ARBA" id="ARBA00023163"/>
    </source>
</evidence>
<dbReference type="CDD" id="cd22042">
    <property type="entry name" value="HMG-box_EGL13-like"/>
    <property type="match status" value="1"/>
</dbReference>
<evidence type="ECO:0000256" key="5">
    <source>
        <dbReference type="PROSITE-ProRule" id="PRU00267"/>
    </source>
</evidence>
<dbReference type="GO" id="GO:0005634">
    <property type="term" value="C:nucleus"/>
    <property type="evidence" value="ECO:0007669"/>
    <property type="project" value="UniProtKB-UniRule"/>
</dbReference>
<dbReference type="PANTHER" id="PTHR45789:SF2">
    <property type="entry name" value="FI18025P1"/>
    <property type="match status" value="1"/>
</dbReference>
<keyword evidence="9" id="KW-1185">Reference proteome</keyword>
<feature type="region of interest" description="Disordered" evidence="6">
    <location>
        <begin position="1"/>
        <end position="91"/>
    </location>
</feature>
<evidence type="ECO:0000313" key="9">
    <source>
        <dbReference type="Proteomes" id="UP000285301"/>
    </source>
</evidence>
<keyword evidence="1" id="KW-0805">Transcription regulation</keyword>
<evidence type="ECO:0000256" key="6">
    <source>
        <dbReference type="SAM" id="MobiDB-lite"/>
    </source>
</evidence>
<dbReference type="AlphaFoldDB" id="A0A3S3R297"/>